<feature type="compositionally biased region" description="Basic and acidic residues" evidence="1">
    <location>
        <begin position="92"/>
        <end position="102"/>
    </location>
</feature>
<evidence type="ECO:0000313" key="2">
    <source>
        <dbReference type="EMBL" id="GFG98840.1"/>
    </source>
</evidence>
<feature type="region of interest" description="Disordered" evidence="1">
    <location>
        <begin position="90"/>
        <end position="149"/>
    </location>
</feature>
<evidence type="ECO:0000256" key="1">
    <source>
        <dbReference type="SAM" id="MobiDB-lite"/>
    </source>
</evidence>
<comment type="caution">
    <text evidence="2">The sequence shown here is derived from an EMBL/GenBank/DDBJ whole genome shotgun (WGS) entry which is preliminary data.</text>
</comment>
<feature type="compositionally biased region" description="Polar residues" evidence="1">
    <location>
        <begin position="108"/>
        <end position="118"/>
    </location>
</feature>
<evidence type="ECO:0000313" key="3">
    <source>
        <dbReference type="Proteomes" id="UP000465301"/>
    </source>
</evidence>
<keyword evidence="3" id="KW-1185">Reference proteome</keyword>
<organism evidence="2 3">
    <name type="scientific">Mycobacterium timonense</name>
    <dbReference type="NCBI Taxonomy" id="701043"/>
    <lineage>
        <taxon>Bacteria</taxon>
        <taxon>Bacillati</taxon>
        <taxon>Actinomycetota</taxon>
        <taxon>Actinomycetes</taxon>
        <taxon>Mycobacteriales</taxon>
        <taxon>Mycobacteriaceae</taxon>
        <taxon>Mycobacterium</taxon>
        <taxon>Mycobacterium avium complex (MAC)</taxon>
    </lineage>
</organism>
<dbReference type="Proteomes" id="UP000465301">
    <property type="component" value="Unassembled WGS sequence"/>
</dbReference>
<name>A0A7I9ZCW0_9MYCO</name>
<feature type="compositionally biased region" description="Basic and acidic residues" evidence="1">
    <location>
        <begin position="123"/>
        <end position="132"/>
    </location>
</feature>
<gene>
    <name evidence="2" type="ORF">MTIM_47190</name>
</gene>
<dbReference type="AlphaFoldDB" id="A0A7I9ZCW0"/>
<proteinExistence type="predicted"/>
<sequence>MPPAPARRLHDYTALRVDLTSERARYWQRLEKLPEDALIKVSGGASKLDTVSVRDMLEALIAGERDPGQLADLARRRMRVKHGALVEALTGRFDDHHAERSRMLLTGLTPSARGSNPNHPHRRPTERPDRRGSHSATPTRARPAASQAR</sequence>
<accession>A0A7I9ZCW0</accession>
<protein>
    <submittedName>
        <fullName evidence="2">Uncharacterized protein</fullName>
    </submittedName>
</protein>
<dbReference type="EMBL" id="BLLA01000001">
    <property type="protein sequence ID" value="GFG98840.1"/>
    <property type="molecule type" value="Genomic_DNA"/>
</dbReference>
<reference evidence="2 3" key="1">
    <citation type="journal article" date="2019" name="Emerg. Microbes Infect.">
        <title>Comprehensive subspecies identification of 175 nontuberculous mycobacteria species based on 7547 genomic profiles.</title>
        <authorList>
            <person name="Matsumoto Y."/>
            <person name="Kinjo T."/>
            <person name="Motooka D."/>
            <person name="Nabeya D."/>
            <person name="Jung N."/>
            <person name="Uechi K."/>
            <person name="Horii T."/>
            <person name="Iida T."/>
            <person name="Fujita J."/>
            <person name="Nakamura S."/>
        </authorList>
    </citation>
    <scope>NUCLEOTIDE SEQUENCE [LARGE SCALE GENOMIC DNA]</scope>
    <source>
        <strain evidence="2 3">JCM 30726</strain>
    </source>
</reference>